<feature type="transmembrane region" description="Helical" evidence="1">
    <location>
        <begin position="23"/>
        <end position="43"/>
    </location>
</feature>
<dbReference type="RefSeq" id="WP_092703662.1">
    <property type="nucleotide sequence ID" value="NZ_FNFC01000012.1"/>
</dbReference>
<protein>
    <submittedName>
        <fullName evidence="2">Uncharacterized protein</fullName>
    </submittedName>
</protein>
<keyword evidence="1" id="KW-1133">Transmembrane helix</keyword>
<feature type="transmembrane region" description="Helical" evidence="1">
    <location>
        <begin position="209"/>
        <end position="231"/>
    </location>
</feature>
<evidence type="ECO:0000256" key="1">
    <source>
        <dbReference type="SAM" id="Phobius"/>
    </source>
</evidence>
<dbReference type="AlphaFoldDB" id="A0A1G8XWY5"/>
<organism evidence="2 3">
    <name type="scientific">Halovenus aranensis</name>
    <dbReference type="NCBI Taxonomy" id="890420"/>
    <lineage>
        <taxon>Archaea</taxon>
        <taxon>Methanobacteriati</taxon>
        <taxon>Methanobacteriota</taxon>
        <taxon>Stenosarchaea group</taxon>
        <taxon>Halobacteria</taxon>
        <taxon>Halobacteriales</taxon>
        <taxon>Haloarculaceae</taxon>
        <taxon>Halovenus</taxon>
    </lineage>
</organism>
<proteinExistence type="predicted"/>
<gene>
    <name evidence="2" type="ORF">SAMN05216226_112120</name>
</gene>
<feature type="transmembrane region" description="Helical" evidence="1">
    <location>
        <begin position="114"/>
        <end position="138"/>
    </location>
</feature>
<feature type="transmembrane region" description="Helical" evidence="1">
    <location>
        <begin position="58"/>
        <end position="76"/>
    </location>
</feature>
<dbReference type="Proteomes" id="UP000198856">
    <property type="component" value="Unassembled WGS sequence"/>
</dbReference>
<feature type="transmembrane region" description="Helical" evidence="1">
    <location>
        <begin position="145"/>
        <end position="166"/>
    </location>
</feature>
<feature type="transmembrane region" description="Helical" evidence="1">
    <location>
        <begin position="83"/>
        <end position="102"/>
    </location>
</feature>
<sequence>MVALALTTLAIYHLTRWPNWRTLMQIVLIPALFWGYFGGYYIVTRPPYFGDLAAKPGLFFAWIIVLVGLAVFLRTATPAQTRLTFAVPLGVAFGITVINAITDVFPGTASTQPHLLLYVSPLIILAVFMVWGAPLALVDQHYSPIVLAIVLAPIPFIGFAFSAGLSPEYSLFARRAQTFGHVSIAIMAALAVGNVACRGDSHAIKKFGIPVILLIAVIVSAPLAFAGPPVIPYQSTTTNAEFETITFTETHIEGTWTSDDHPTRVARNYYDADTTRSPTLGWLQGGTPPKCPILIRDSWNSVGAVAVPADPIPAEATTLETFIKRGQAVYDGGPDSNGHTLVVPVQISDSQSGSC</sequence>
<dbReference type="OrthoDB" id="205566at2157"/>
<evidence type="ECO:0000313" key="3">
    <source>
        <dbReference type="Proteomes" id="UP000198856"/>
    </source>
</evidence>
<accession>A0A1G8XWY5</accession>
<name>A0A1G8XWY5_9EURY</name>
<reference evidence="2 3" key="1">
    <citation type="submission" date="2016-10" db="EMBL/GenBank/DDBJ databases">
        <authorList>
            <person name="de Groot N.N."/>
        </authorList>
    </citation>
    <scope>NUCLEOTIDE SEQUENCE [LARGE SCALE GENOMIC DNA]</scope>
    <source>
        <strain evidence="2 3">IBRC-M10015</strain>
    </source>
</reference>
<keyword evidence="1" id="KW-0812">Transmembrane</keyword>
<keyword evidence="1" id="KW-0472">Membrane</keyword>
<feature type="transmembrane region" description="Helical" evidence="1">
    <location>
        <begin position="178"/>
        <end position="197"/>
    </location>
</feature>
<dbReference type="EMBL" id="FNFC01000012">
    <property type="protein sequence ID" value="SDJ95011.1"/>
    <property type="molecule type" value="Genomic_DNA"/>
</dbReference>
<keyword evidence="3" id="KW-1185">Reference proteome</keyword>
<evidence type="ECO:0000313" key="2">
    <source>
        <dbReference type="EMBL" id="SDJ95011.1"/>
    </source>
</evidence>